<dbReference type="PROSITE" id="PS51257">
    <property type="entry name" value="PROKAR_LIPOPROTEIN"/>
    <property type="match status" value="1"/>
</dbReference>
<dbReference type="Proteomes" id="UP000193136">
    <property type="component" value="Unassembled WGS sequence"/>
</dbReference>
<dbReference type="OrthoDB" id="5421423at2"/>
<evidence type="ECO:0000313" key="3">
    <source>
        <dbReference type="Proteomes" id="UP000193136"/>
    </source>
</evidence>
<feature type="chain" id="PRO_5010872154" evidence="1">
    <location>
        <begin position="20"/>
        <end position="102"/>
    </location>
</feature>
<proteinExistence type="predicted"/>
<organism evidence="2 3">
    <name type="scientific">Geothermobacter hydrogeniphilus</name>
    <dbReference type="NCBI Taxonomy" id="1969733"/>
    <lineage>
        <taxon>Bacteria</taxon>
        <taxon>Pseudomonadati</taxon>
        <taxon>Thermodesulfobacteriota</taxon>
        <taxon>Desulfuromonadia</taxon>
        <taxon>Desulfuromonadales</taxon>
        <taxon>Geothermobacteraceae</taxon>
        <taxon>Geothermobacter</taxon>
    </lineage>
</organism>
<dbReference type="RefSeq" id="WP_085009177.1">
    <property type="nucleotide sequence ID" value="NZ_NAAD01000002.1"/>
</dbReference>
<accession>A0A1X0YCT5</accession>
<gene>
    <name evidence="2" type="ORF">B5V00_02480</name>
</gene>
<dbReference type="STRING" id="1969733.B5V00_02480"/>
<dbReference type="EMBL" id="NAAD01000002">
    <property type="protein sequence ID" value="ORJ62937.1"/>
    <property type="molecule type" value="Genomic_DNA"/>
</dbReference>
<dbReference type="AlphaFoldDB" id="A0A1X0YCT5"/>
<keyword evidence="1" id="KW-0732">Signal</keyword>
<name>A0A1X0YCT5_9BACT</name>
<reference evidence="2 3" key="1">
    <citation type="submission" date="2017-03" db="EMBL/GenBank/DDBJ databases">
        <title>Genome sequence of Geothermobacter sp. EPR-M, Deep-Sea Iron Reducer.</title>
        <authorList>
            <person name="Tully B."/>
            <person name="Savalia P."/>
            <person name="Abuyen K."/>
            <person name="Baughan C."/>
            <person name="Romero E."/>
            <person name="Ronkowski C."/>
            <person name="Torres B."/>
            <person name="Tremblay J."/>
            <person name="Trujillo A."/>
            <person name="Tyler M."/>
            <person name="Perez-Rodriguez I."/>
            <person name="Amend J."/>
        </authorList>
    </citation>
    <scope>NUCLEOTIDE SEQUENCE [LARGE SCALE GENOMIC DNA]</scope>
    <source>
        <strain evidence="2 3">EPR-M</strain>
    </source>
</reference>
<evidence type="ECO:0000313" key="2">
    <source>
        <dbReference type="EMBL" id="ORJ62937.1"/>
    </source>
</evidence>
<evidence type="ECO:0000256" key="1">
    <source>
        <dbReference type="SAM" id="SignalP"/>
    </source>
</evidence>
<comment type="caution">
    <text evidence="2">The sequence shown here is derived from an EMBL/GenBank/DDBJ whole genome shotgun (WGS) entry which is preliminary data.</text>
</comment>
<protein>
    <submittedName>
        <fullName evidence="2">Uncharacterized protein</fullName>
    </submittedName>
</protein>
<sequence>MRLTIIILAFLLAACSANSLTTEKASEPGERIEFTGRVIHVELEGGFYGIEDQAGHHYLPDHIPPALRRDGQPVRVKARPAPPAAGFRMWGRRILIEEISAP</sequence>
<feature type="signal peptide" evidence="1">
    <location>
        <begin position="1"/>
        <end position="19"/>
    </location>
</feature>
<keyword evidence="3" id="KW-1185">Reference proteome</keyword>